<name>A0A5B2WNJ5_9PSEU</name>
<organism evidence="2 3">
    <name type="scientific">Solihabitans fulvus</name>
    <dbReference type="NCBI Taxonomy" id="1892852"/>
    <lineage>
        <taxon>Bacteria</taxon>
        <taxon>Bacillati</taxon>
        <taxon>Actinomycetota</taxon>
        <taxon>Actinomycetes</taxon>
        <taxon>Pseudonocardiales</taxon>
        <taxon>Pseudonocardiaceae</taxon>
        <taxon>Solihabitans</taxon>
    </lineage>
</organism>
<reference evidence="2 3" key="1">
    <citation type="submission" date="2019-09" db="EMBL/GenBank/DDBJ databases">
        <title>Goodfellowia gen. nov., a new genus of the Pseudonocardineae related to Actinoalloteichus, containing Goodfellowia coeruleoviolacea gen. nov., comb. nov. gen. nov., comb. nov.</title>
        <authorList>
            <person name="Labeda D."/>
        </authorList>
    </citation>
    <scope>NUCLEOTIDE SEQUENCE [LARGE SCALE GENOMIC DNA]</scope>
    <source>
        <strain evidence="2 3">AN110305</strain>
    </source>
</reference>
<proteinExistence type="predicted"/>
<dbReference type="EMBL" id="VUOB01000075">
    <property type="protein sequence ID" value="KAA2252360.1"/>
    <property type="molecule type" value="Genomic_DNA"/>
</dbReference>
<evidence type="ECO:0000313" key="2">
    <source>
        <dbReference type="EMBL" id="KAA2252360.1"/>
    </source>
</evidence>
<dbReference type="AlphaFoldDB" id="A0A5B2WNJ5"/>
<keyword evidence="3" id="KW-1185">Reference proteome</keyword>
<sequence length="105" mass="11648">MDVRSRETTRPDGDLRYRVDHVGATVAVLPATCKAGQHSLTVTGYRAVASEGELHVSCRACTLTLVADSTWRLTIARPSTERAELDDEPYRDVLPSPSRTPVRRR</sequence>
<accession>A0A5B2WNJ5</accession>
<feature type="region of interest" description="Disordered" evidence="1">
    <location>
        <begin position="81"/>
        <end position="105"/>
    </location>
</feature>
<evidence type="ECO:0000313" key="3">
    <source>
        <dbReference type="Proteomes" id="UP000323454"/>
    </source>
</evidence>
<protein>
    <submittedName>
        <fullName evidence="2">Uncharacterized protein</fullName>
    </submittedName>
</protein>
<dbReference type="OrthoDB" id="3690472at2"/>
<reference evidence="2 3" key="2">
    <citation type="submission" date="2019-09" db="EMBL/GenBank/DDBJ databases">
        <authorList>
            <person name="Jin C."/>
        </authorList>
    </citation>
    <scope>NUCLEOTIDE SEQUENCE [LARGE SCALE GENOMIC DNA]</scope>
    <source>
        <strain evidence="2 3">AN110305</strain>
    </source>
</reference>
<gene>
    <name evidence="2" type="ORF">F0L68_35490</name>
</gene>
<comment type="caution">
    <text evidence="2">The sequence shown here is derived from an EMBL/GenBank/DDBJ whole genome shotgun (WGS) entry which is preliminary data.</text>
</comment>
<dbReference type="Proteomes" id="UP000323454">
    <property type="component" value="Unassembled WGS sequence"/>
</dbReference>
<evidence type="ECO:0000256" key="1">
    <source>
        <dbReference type="SAM" id="MobiDB-lite"/>
    </source>
</evidence>
<feature type="compositionally biased region" description="Basic and acidic residues" evidence="1">
    <location>
        <begin position="81"/>
        <end position="91"/>
    </location>
</feature>